<dbReference type="Proteomes" id="UP000658127">
    <property type="component" value="Unassembled WGS sequence"/>
</dbReference>
<feature type="compositionally biased region" description="Low complexity" evidence="1">
    <location>
        <begin position="1"/>
        <end position="10"/>
    </location>
</feature>
<dbReference type="EMBL" id="BMNE01000001">
    <property type="protein sequence ID" value="GGN71691.1"/>
    <property type="molecule type" value="Genomic_DNA"/>
</dbReference>
<keyword evidence="3" id="KW-1185">Reference proteome</keyword>
<accession>A0ABQ2K9P8</accession>
<protein>
    <submittedName>
        <fullName evidence="2">Uncharacterized protein</fullName>
    </submittedName>
</protein>
<evidence type="ECO:0000256" key="1">
    <source>
        <dbReference type="SAM" id="MobiDB-lite"/>
    </source>
</evidence>
<reference evidence="3" key="1">
    <citation type="journal article" date="2019" name="Int. J. Syst. Evol. Microbiol.">
        <title>The Global Catalogue of Microorganisms (GCM) 10K type strain sequencing project: providing services to taxonomists for standard genome sequencing and annotation.</title>
        <authorList>
            <consortium name="The Broad Institute Genomics Platform"/>
            <consortium name="The Broad Institute Genome Sequencing Center for Infectious Disease"/>
            <person name="Wu L."/>
            <person name="Ma J."/>
        </authorList>
    </citation>
    <scope>NUCLEOTIDE SEQUENCE [LARGE SCALE GENOMIC DNA]</scope>
    <source>
        <strain evidence="3">CGMCC 4.7329</strain>
    </source>
</reference>
<proteinExistence type="predicted"/>
<feature type="region of interest" description="Disordered" evidence="1">
    <location>
        <begin position="1"/>
        <end position="20"/>
    </location>
</feature>
<comment type="caution">
    <text evidence="2">The sequence shown here is derived from an EMBL/GenBank/DDBJ whole genome shotgun (WGS) entry which is preliminary data.</text>
</comment>
<evidence type="ECO:0000313" key="2">
    <source>
        <dbReference type="EMBL" id="GGN71691.1"/>
    </source>
</evidence>
<gene>
    <name evidence="2" type="ORF">GCM10011610_12230</name>
</gene>
<name>A0ABQ2K9P8_9NOCA</name>
<organism evidence="2 3">
    <name type="scientific">Nocardia rhizosphaerihabitans</name>
    <dbReference type="NCBI Taxonomy" id="1691570"/>
    <lineage>
        <taxon>Bacteria</taxon>
        <taxon>Bacillati</taxon>
        <taxon>Actinomycetota</taxon>
        <taxon>Actinomycetes</taxon>
        <taxon>Mycobacteriales</taxon>
        <taxon>Nocardiaceae</taxon>
        <taxon>Nocardia</taxon>
    </lineage>
</organism>
<evidence type="ECO:0000313" key="3">
    <source>
        <dbReference type="Proteomes" id="UP000658127"/>
    </source>
</evidence>
<sequence length="89" mass="9329">MPNTVSTSSSSRDRTTDCAPVTRSGATWRRVGLVAGLPAAGWFAEGADLRADGPGRAVGALTVFVPYFVVLTPDWRGILPNTKKPPTSA</sequence>